<dbReference type="Proteomes" id="UP000276029">
    <property type="component" value="Unassembled WGS sequence"/>
</dbReference>
<protein>
    <submittedName>
        <fullName evidence="1">Sarcosine oxidase delta subunit family protein</fullName>
    </submittedName>
</protein>
<accession>A0ABX9T1G1</accession>
<dbReference type="Gene3D" id="3.30.2270.10">
    <property type="entry name" value="Folate-binding superfamily"/>
    <property type="match status" value="1"/>
</dbReference>
<reference evidence="1 2" key="1">
    <citation type="submission" date="2018-10" db="EMBL/GenBank/DDBJ databases">
        <title>Genomic Encyclopedia of Type Strains, Phase IV (KMG-IV): sequencing the most valuable type-strain genomes for metagenomic binning, comparative biology and taxonomic classification.</title>
        <authorList>
            <person name="Goeker M."/>
        </authorList>
    </citation>
    <scope>NUCLEOTIDE SEQUENCE [LARGE SCALE GENOMIC DNA]</scope>
    <source>
        <strain evidence="1 2">DSM 19791</strain>
    </source>
</reference>
<dbReference type="InterPro" id="IPR038561">
    <property type="entry name" value="SoxD_sf"/>
</dbReference>
<evidence type="ECO:0000313" key="1">
    <source>
        <dbReference type="EMBL" id="RKS91231.1"/>
    </source>
</evidence>
<dbReference type="EMBL" id="RBWX01000007">
    <property type="protein sequence ID" value="RKS91231.1"/>
    <property type="molecule type" value="Genomic_DNA"/>
</dbReference>
<keyword evidence="2" id="KW-1185">Reference proteome</keyword>
<proteinExistence type="predicted"/>
<gene>
    <name evidence="1" type="ORF">DFR51_0787</name>
</gene>
<name>A0ABX9T1G1_SPHMI</name>
<sequence>MQAAGLSSGADETHIDELQRVESEGVALSSAILYAFCVADRYGFLQLSEKFDGIDFVSFCGPKIVRKGRSEWASVDGRYPLLLDLECLASNTGSEQLGPGGSTPAIPAISSGGHYGIESAEPLFGSSSDRLMSTPSMPLIPATIAIFTRGRERLRHIHGCARLFNAARDTRTEQFLATYKVGTRAEVSPT</sequence>
<comment type="caution">
    <text evidence="1">The sequence shown here is derived from an EMBL/GenBank/DDBJ whole genome shotgun (WGS) entry which is preliminary data.</text>
</comment>
<organism evidence="1 2">
    <name type="scientific">Sphingosinicella microcystinivorans</name>
    <dbReference type="NCBI Taxonomy" id="335406"/>
    <lineage>
        <taxon>Bacteria</taxon>
        <taxon>Pseudomonadati</taxon>
        <taxon>Pseudomonadota</taxon>
        <taxon>Alphaproteobacteria</taxon>
        <taxon>Sphingomonadales</taxon>
        <taxon>Sphingosinicellaceae</taxon>
        <taxon>Sphingosinicella</taxon>
    </lineage>
</organism>
<evidence type="ECO:0000313" key="2">
    <source>
        <dbReference type="Proteomes" id="UP000276029"/>
    </source>
</evidence>